<comment type="similarity">
    <text evidence="1">Belongs to the ABC transporter superfamily.</text>
</comment>
<keyword evidence="2" id="KW-0813">Transport</keyword>
<dbReference type="PROSITE" id="PS50893">
    <property type="entry name" value="ABC_TRANSPORTER_2"/>
    <property type="match status" value="1"/>
</dbReference>
<protein>
    <submittedName>
        <fullName evidence="7">ABC transporter ATP-binding protein</fullName>
    </submittedName>
</protein>
<keyword evidence="8" id="KW-1185">Reference proteome</keyword>
<proteinExistence type="inferred from homology"/>
<dbReference type="InterPro" id="IPR027417">
    <property type="entry name" value="P-loop_NTPase"/>
</dbReference>
<evidence type="ECO:0000259" key="6">
    <source>
        <dbReference type="PROSITE" id="PS50893"/>
    </source>
</evidence>
<keyword evidence="4 7" id="KW-0067">ATP-binding</keyword>
<reference evidence="8" key="1">
    <citation type="journal article" date="2019" name="Int. J. Syst. Evol. Microbiol.">
        <title>The Global Catalogue of Microorganisms (GCM) 10K type strain sequencing project: providing services to taxonomists for standard genome sequencing and annotation.</title>
        <authorList>
            <consortium name="The Broad Institute Genomics Platform"/>
            <consortium name="The Broad Institute Genome Sequencing Center for Infectious Disease"/>
            <person name="Wu L."/>
            <person name="Ma J."/>
        </authorList>
    </citation>
    <scope>NUCLEOTIDE SEQUENCE [LARGE SCALE GENOMIC DNA]</scope>
    <source>
        <strain evidence="8">TISTR 1827</strain>
    </source>
</reference>
<evidence type="ECO:0000256" key="4">
    <source>
        <dbReference type="ARBA" id="ARBA00022840"/>
    </source>
</evidence>
<dbReference type="RefSeq" id="WP_379269745.1">
    <property type="nucleotide sequence ID" value="NZ_JBHUMY010000001.1"/>
</dbReference>
<dbReference type="Gene3D" id="3.40.50.300">
    <property type="entry name" value="P-loop containing nucleotide triphosphate hydrolases"/>
    <property type="match status" value="1"/>
</dbReference>
<keyword evidence="3" id="KW-0547">Nucleotide-binding</keyword>
<dbReference type="InterPro" id="IPR015860">
    <property type="entry name" value="ABC_transpr_TagH-like"/>
</dbReference>
<dbReference type="SUPFAM" id="SSF52540">
    <property type="entry name" value="P-loop containing nucleoside triphosphate hydrolases"/>
    <property type="match status" value="1"/>
</dbReference>
<dbReference type="InterPro" id="IPR003439">
    <property type="entry name" value="ABC_transporter-like_ATP-bd"/>
</dbReference>
<sequence length="243" mass="27283">MNDNIAISVKDVSVNFNLQTEKIENLKEYFIKFFKGQINYKEFLALDRVTFDVKKGEVFGLVGLNGAGKSTLLKVIAGVLKPTKGEVKVCGNIVPLIELGAGFDMDLTARENIFLNGAILGYKKSFIEEKFNEIVDFAETRDFLDVPLKNYSSGMLARIAFSISTVVEPELLIVDEILSVGDYKFQEKCLEKIRTMIENKVTVLFVSHSAAQIKELCHRVAYLEKGKVIEVGDTETVMNKYMN</sequence>
<dbReference type="GO" id="GO:0005524">
    <property type="term" value="F:ATP binding"/>
    <property type="evidence" value="ECO:0007669"/>
    <property type="project" value="UniProtKB-KW"/>
</dbReference>
<dbReference type="SMART" id="SM00382">
    <property type="entry name" value="AAA"/>
    <property type="match status" value="1"/>
</dbReference>
<dbReference type="Proteomes" id="UP001597493">
    <property type="component" value="Unassembled WGS sequence"/>
</dbReference>
<dbReference type="PANTHER" id="PTHR46743:SF2">
    <property type="entry name" value="TEICHOIC ACIDS EXPORT ATP-BINDING PROTEIN TAGH"/>
    <property type="match status" value="1"/>
</dbReference>
<evidence type="ECO:0000256" key="1">
    <source>
        <dbReference type="ARBA" id="ARBA00005417"/>
    </source>
</evidence>
<dbReference type="InterPro" id="IPR003593">
    <property type="entry name" value="AAA+_ATPase"/>
</dbReference>
<name>A0ABW5QSA0_9BACL</name>
<keyword evidence="5" id="KW-1278">Translocase</keyword>
<comment type="caution">
    <text evidence="7">The sequence shown here is derived from an EMBL/GenBank/DDBJ whole genome shotgun (WGS) entry which is preliminary data.</text>
</comment>
<dbReference type="InterPro" id="IPR050683">
    <property type="entry name" value="Bact_Polysacc_Export_ATP-bd"/>
</dbReference>
<evidence type="ECO:0000256" key="5">
    <source>
        <dbReference type="ARBA" id="ARBA00022967"/>
    </source>
</evidence>
<organism evidence="7 8">
    <name type="scientific">Paenibacillus thailandensis</name>
    <dbReference type="NCBI Taxonomy" id="393250"/>
    <lineage>
        <taxon>Bacteria</taxon>
        <taxon>Bacillati</taxon>
        <taxon>Bacillota</taxon>
        <taxon>Bacilli</taxon>
        <taxon>Bacillales</taxon>
        <taxon>Paenibacillaceae</taxon>
        <taxon>Paenibacillus</taxon>
    </lineage>
</organism>
<feature type="domain" description="ABC transporter" evidence="6">
    <location>
        <begin position="21"/>
        <end position="242"/>
    </location>
</feature>
<evidence type="ECO:0000313" key="8">
    <source>
        <dbReference type="Proteomes" id="UP001597493"/>
    </source>
</evidence>
<gene>
    <name evidence="7" type="ORF">ACFSW5_03310</name>
</gene>
<evidence type="ECO:0000256" key="3">
    <source>
        <dbReference type="ARBA" id="ARBA00022741"/>
    </source>
</evidence>
<dbReference type="EMBL" id="JBHUMY010000001">
    <property type="protein sequence ID" value="MFD2659289.1"/>
    <property type="molecule type" value="Genomic_DNA"/>
</dbReference>
<evidence type="ECO:0000256" key="2">
    <source>
        <dbReference type="ARBA" id="ARBA00022448"/>
    </source>
</evidence>
<dbReference type="PANTHER" id="PTHR46743">
    <property type="entry name" value="TEICHOIC ACIDS EXPORT ATP-BINDING PROTEIN TAGH"/>
    <property type="match status" value="1"/>
</dbReference>
<dbReference type="InterPro" id="IPR017871">
    <property type="entry name" value="ABC_transporter-like_CS"/>
</dbReference>
<accession>A0ABW5QSA0</accession>
<dbReference type="CDD" id="cd03220">
    <property type="entry name" value="ABC_KpsT_Wzt"/>
    <property type="match status" value="1"/>
</dbReference>
<dbReference type="Pfam" id="PF00005">
    <property type="entry name" value="ABC_tran"/>
    <property type="match status" value="1"/>
</dbReference>
<dbReference type="PROSITE" id="PS00211">
    <property type="entry name" value="ABC_TRANSPORTER_1"/>
    <property type="match status" value="1"/>
</dbReference>
<evidence type="ECO:0000313" key="7">
    <source>
        <dbReference type="EMBL" id="MFD2659289.1"/>
    </source>
</evidence>